<evidence type="ECO:0000256" key="4">
    <source>
        <dbReference type="ARBA" id="ARBA00023157"/>
    </source>
</evidence>
<organism evidence="7 8">
    <name type="scientific">Leptosia nina</name>
    <dbReference type="NCBI Taxonomy" id="320188"/>
    <lineage>
        <taxon>Eukaryota</taxon>
        <taxon>Metazoa</taxon>
        <taxon>Ecdysozoa</taxon>
        <taxon>Arthropoda</taxon>
        <taxon>Hexapoda</taxon>
        <taxon>Insecta</taxon>
        <taxon>Pterygota</taxon>
        <taxon>Neoptera</taxon>
        <taxon>Endopterygota</taxon>
        <taxon>Lepidoptera</taxon>
        <taxon>Glossata</taxon>
        <taxon>Ditrysia</taxon>
        <taxon>Papilionoidea</taxon>
        <taxon>Pieridae</taxon>
        <taxon>Pierinae</taxon>
        <taxon>Leptosia</taxon>
    </lineage>
</organism>
<evidence type="ECO:0000256" key="3">
    <source>
        <dbReference type="ARBA" id="ARBA00022729"/>
    </source>
</evidence>
<dbReference type="Proteomes" id="UP001497472">
    <property type="component" value="Unassembled WGS sequence"/>
</dbReference>
<keyword evidence="3 5" id="KW-0732">Signal</keyword>
<dbReference type="PANTHER" id="PTHR14186">
    <property type="entry name" value="INSULIN-LIKE GROWTH FACTOR BINDING PROTEIN-RELATED"/>
    <property type="match status" value="1"/>
</dbReference>
<evidence type="ECO:0000259" key="6">
    <source>
        <dbReference type="PROSITE" id="PS51323"/>
    </source>
</evidence>
<proteinExistence type="predicted"/>
<feature type="signal peptide" evidence="5">
    <location>
        <begin position="1"/>
        <end position="20"/>
    </location>
</feature>
<keyword evidence="4" id="KW-1015">Disulfide bond</keyword>
<sequence length="92" mass="9963">MTRRWLAMVALLMVVAAVRGYNCVCNPRECEVLGPSGCPGLGMVVWDPCRCCQVCARTLGEHCGGFKGTCEPGLRCKGGLCVKIKEKEEDIV</sequence>
<dbReference type="InterPro" id="IPR009030">
    <property type="entry name" value="Growth_fac_rcpt_cys_sf"/>
</dbReference>
<keyword evidence="2" id="KW-0964">Secreted</keyword>
<feature type="chain" id="PRO_5043494451" description="IGFBP N-terminal domain-containing protein" evidence="5">
    <location>
        <begin position="21"/>
        <end position="92"/>
    </location>
</feature>
<dbReference type="PROSITE" id="PS51323">
    <property type="entry name" value="IGFBP_N_2"/>
    <property type="match status" value="1"/>
</dbReference>
<keyword evidence="8" id="KW-1185">Reference proteome</keyword>
<evidence type="ECO:0000313" key="8">
    <source>
        <dbReference type="Proteomes" id="UP001497472"/>
    </source>
</evidence>
<dbReference type="SUPFAM" id="SSF57184">
    <property type="entry name" value="Growth factor receptor domain"/>
    <property type="match status" value="1"/>
</dbReference>
<name>A0AAV1J380_9NEOP</name>
<evidence type="ECO:0000313" key="7">
    <source>
        <dbReference type="EMBL" id="CAK1543937.1"/>
    </source>
</evidence>
<dbReference type="GO" id="GO:0009966">
    <property type="term" value="P:regulation of signal transduction"/>
    <property type="evidence" value="ECO:0007669"/>
    <property type="project" value="TreeGrafter"/>
</dbReference>
<evidence type="ECO:0000256" key="2">
    <source>
        <dbReference type="ARBA" id="ARBA00022525"/>
    </source>
</evidence>
<feature type="domain" description="IGFBP N-terminal" evidence="6">
    <location>
        <begin position="15"/>
        <end position="84"/>
    </location>
</feature>
<accession>A0AAV1J380</accession>
<dbReference type="GO" id="GO:0005576">
    <property type="term" value="C:extracellular region"/>
    <property type="evidence" value="ECO:0007669"/>
    <property type="project" value="UniProtKB-SubCell"/>
</dbReference>
<dbReference type="Gene3D" id="4.10.40.20">
    <property type="match status" value="1"/>
</dbReference>
<gene>
    <name evidence="7" type="ORF">LNINA_LOCUS3720</name>
</gene>
<comment type="subcellular location">
    <subcellularLocation>
        <location evidence="1">Secreted</location>
    </subcellularLocation>
</comment>
<protein>
    <recommendedName>
        <fullName evidence="6">IGFBP N-terminal domain-containing protein</fullName>
    </recommendedName>
</protein>
<evidence type="ECO:0000256" key="1">
    <source>
        <dbReference type="ARBA" id="ARBA00004613"/>
    </source>
</evidence>
<comment type="caution">
    <text evidence="7">The sequence shown here is derived from an EMBL/GenBank/DDBJ whole genome shotgun (WGS) entry which is preliminary data.</text>
</comment>
<dbReference type="GO" id="GO:0001558">
    <property type="term" value="P:regulation of cell growth"/>
    <property type="evidence" value="ECO:0007669"/>
    <property type="project" value="InterPro"/>
</dbReference>
<dbReference type="InterPro" id="IPR011390">
    <property type="entry name" value="IGFBP_rP_mac25"/>
</dbReference>
<dbReference type="GO" id="GO:0005520">
    <property type="term" value="F:insulin-like growth factor binding"/>
    <property type="evidence" value="ECO:0007669"/>
    <property type="project" value="InterPro"/>
</dbReference>
<reference evidence="7 8" key="1">
    <citation type="submission" date="2023-11" db="EMBL/GenBank/DDBJ databases">
        <authorList>
            <person name="Okamura Y."/>
        </authorList>
    </citation>
    <scope>NUCLEOTIDE SEQUENCE [LARGE SCALE GENOMIC DNA]</scope>
</reference>
<evidence type="ECO:0000256" key="5">
    <source>
        <dbReference type="SAM" id="SignalP"/>
    </source>
</evidence>
<dbReference type="EMBL" id="CAVLEF010000005">
    <property type="protein sequence ID" value="CAK1543937.1"/>
    <property type="molecule type" value="Genomic_DNA"/>
</dbReference>
<dbReference type="Pfam" id="PF00219">
    <property type="entry name" value="IGFBP"/>
    <property type="match status" value="1"/>
</dbReference>
<dbReference type="AlphaFoldDB" id="A0AAV1J380"/>
<dbReference type="PANTHER" id="PTHR14186:SF20">
    <property type="entry name" value="CYSTEINE-RICH MOTOR NEURON 1 PROTEIN-LIKE"/>
    <property type="match status" value="1"/>
</dbReference>
<dbReference type="InterPro" id="IPR000867">
    <property type="entry name" value="IGFBP-like"/>
</dbReference>